<dbReference type="Proteomes" id="UP001151518">
    <property type="component" value="Unassembled WGS sequence"/>
</dbReference>
<dbReference type="Pfam" id="PF02893">
    <property type="entry name" value="GRAM"/>
    <property type="match status" value="1"/>
</dbReference>
<feature type="compositionally biased region" description="Basic and acidic residues" evidence="7">
    <location>
        <begin position="911"/>
        <end position="935"/>
    </location>
</feature>
<evidence type="ECO:0000256" key="2">
    <source>
        <dbReference type="ARBA" id="ARBA00006582"/>
    </source>
</evidence>
<feature type="region of interest" description="Disordered" evidence="7">
    <location>
        <begin position="381"/>
        <end position="463"/>
    </location>
</feature>
<evidence type="ECO:0000313" key="10">
    <source>
        <dbReference type="Proteomes" id="UP001151518"/>
    </source>
</evidence>
<keyword evidence="6" id="KW-0175">Coiled coil</keyword>
<evidence type="ECO:0000256" key="4">
    <source>
        <dbReference type="ARBA" id="ARBA00022989"/>
    </source>
</evidence>
<feature type="compositionally biased region" description="Low complexity" evidence="7">
    <location>
        <begin position="569"/>
        <end position="586"/>
    </location>
</feature>
<feature type="region of interest" description="Disordered" evidence="7">
    <location>
        <begin position="871"/>
        <end position="956"/>
    </location>
</feature>
<evidence type="ECO:0000259" key="8">
    <source>
        <dbReference type="PROSITE" id="PS51778"/>
    </source>
</evidence>
<comment type="subcellular location">
    <subcellularLocation>
        <location evidence="1">Membrane</location>
        <topology evidence="1">Single-pass membrane protein</topology>
    </subcellularLocation>
</comment>
<dbReference type="GO" id="GO:0032934">
    <property type="term" value="F:sterol binding"/>
    <property type="evidence" value="ECO:0007669"/>
    <property type="project" value="TreeGrafter"/>
</dbReference>
<dbReference type="PANTHER" id="PTHR23319">
    <property type="entry name" value="GRAM DOMAIN CONTAINING 1B, ISOFORM E"/>
    <property type="match status" value="1"/>
</dbReference>
<dbReference type="PANTHER" id="PTHR23319:SF4">
    <property type="entry name" value="GRAM DOMAIN CONTAINING 1B, ISOFORM E"/>
    <property type="match status" value="1"/>
</dbReference>
<feature type="compositionally biased region" description="Polar residues" evidence="7">
    <location>
        <begin position="646"/>
        <end position="657"/>
    </location>
</feature>
<dbReference type="InterPro" id="IPR011993">
    <property type="entry name" value="PH-like_dom_sf"/>
</dbReference>
<feature type="compositionally biased region" description="Polar residues" evidence="7">
    <location>
        <begin position="129"/>
        <end position="147"/>
    </location>
</feature>
<dbReference type="GO" id="GO:0005886">
    <property type="term" value="C:plasma membrane"/>
    <property type="evidence" value="ECO:0007669"/>
    <property type="project" value="TreeGrafter"/>
</dbReference>
<keyword evidence="4" id="KW-1133">Transmembrane helix</keyword>
<feature type="region of interest" description="Disordered" evidence="7">
    <location>
        <begin position="1"/>
        <end position="46"/>
    </location>
</feature>
<protein>
    <recommendedName>
        <fullName evidence="8">VASt domain-containing protein</fullName>
    </recommendedName>
</protein>
<feature type="compositionally biased region" description="Acidic residues" evidence="7">
    <location>
        <begin position="202"/>
        <end position="219"/>
    </location>
</feature>
<dbReference type="EMBL" id="JANBTW010000025">
    <property type="protein sequence ID" value="KAJ2678051.1"/>
    <property type="molecule type" value="Genomic_DNA"/>
</dbReference>
<dbReference type="InterPro" id="IPR051482">
    <property type="entry name" value="Cholesterol_transport"/>
</dbReference>
<dbReference type="AlphaFoldDB" id="A0A9W8G3I4"/>
<feature type="region of interest" description="Disordered" evidence="7">
    <location>
        <begin position="613"/>
        <end position="657"/>
    </location>
</feature>
<feature type="compositionally biased region" description="Low complexity" evidence="7">
    <location>
        <begin position="879"/>
        <end position="894"/>
    </location>
</feature>
<accession>A0A9W8G3I4</accession>
<dbReference type="InterPro" id="IPR004182">
    <property type="entry name" value="GRAM"/>
</dbReference>
<dbReference type="OrthoDB" id="2162691at2759"/>
<dbReference type="GO" id="GO:0005739">
    <property type="term" value="C:mitochondrion"/>
    <property type="evidence" value="ECO:0007669"/>
    <property type="project" value="TreeGrafter"/>
</dbReference>
<keyword evidence="5" id="KW-0472">Membrane</keyword>
<feature type="compositionally biased region" description="Low complexity" evidence="7">
    <location>
        <begin position="190"/>
        <end position="201"/>
    </location>
</feature>
<dbReference type="Gene3D" id="2.30.29.30">
    <property type="entry name" value="Pleckstrin-homology domain (PH domain)/Phosphotyrosine-binding domain (PTB)"/>
    <property type="match status" value="1"/>
</dbReference>
<comment type="caution">
    <text evidence="9">The sequence shown here is derived from an EMBL/GenBank/DDBJ whole genome shotgun (WGS) entry which is preliminary data.</text>
</comment>
<dbReference type="Pfam" id="PF16016">
    <property type="entry name" value="VASt"/>
    <property type="match status" value="1"/>
</dbReference>
<evidence type="ECO:0000256" key="3">
    <source>
        <dbReference type="ARBA" id="ARBA00022692"/>
    </source>
</evidence>
<evidence type="ECO:0000256" key="5">
    <source>
        <dbReference type="ARBA" id="ARBA00023136"/>
    </source>
</evidence>
<dbReference type="GO" id="GO:0120015">
    <property type="term" value="F:sterol transfer activity"/>
    <property type="evidence" value="ECO:0007669"/>
    <property type="project" value="TreeGrafter"/>
</dbReference>
<evidence type="ECO:0000313" key="9">
    <source>
        <dbReference type="EMBL" id="KAJ2678051.1"/>
    </source>
</evidence>
<feature type="coiled-coil region" evidence="6">
    <location>
        <begin position="1090"/>
        <end position="1117"/>
    </location>
</feature>
<feature type="compositionally biased region" description="Basic and acidic residues" evidence="7">
    <location>
        <begin position="21"/>
        <end position="40"/>
    </location>
</feature>
<feature type="region of interest" description="Disordered" evidence="7">
    <location>
        <begin position="974"/>
        <end position="994"/>
    </location>
</feature>
<feature type="region of interest" description="Disordered" evidence="7">
    <location>
        <begin position="509"/>
        <end position="554"/>
    </location>
</feature>
<feature type="domain" description="VASt" evidence="8">
    <location>
        <begin position="669"/>
        <end position="867"/>
    </location>
</feature>
<feature type="compositionally biased region" description="Acidic residues" evidence="7">
    <location>
        <begin position="404"/>
        <end position="419"/>
    </location>
</feature>
<comment type="similarity">
    <text evidence="2">Belongs to the YSP2 family.</text>
</comment>
<feature type="compositionally biased region" description="Basic residues" evidence="7">
    <location>
        <begin position="9"/>
        <end position="20"/>
    </location>
</feature>
<dbReference type="GO" id="GO:0032541">
    <property type="term" value="C:cortical endoplasmic reticulum"/>
    <property type="evidence" value="ECO:0007669"/>
    <property type="project" value="TreeGrafter"/>
</dbReference>
<dbReference type="InterPro" id="IPR031968">
    <property type="entry name" value="VASt"/>
</dbReference>
<reference evidence="9" key="1">
    <citation type="submission" date="2022-07" db="EMBL/GenBank/DDBJ databases">
        <title>Phylogenomic reconstructions and comparative analyses of Kickxellomycotina fungi.</title>
        <authorList>
            <person name="Reynolds N.K."/>
            <person name="Stajich J.E."/>
            <person name="Barry K."/>
            <person name="Grigoriev I.V."/>
            <person name="Crous P."/>
            <person name="Smith M.E."/>
        </authorList>
    </citation>
    <scope>NUCLEOTIDE SEQUENCE</scope>
    <source>
        <strain evidence="9">NRRL 3115</strain>
    </source>
</reference>
<evidence type="ECO:0000256" key="1">
    <source>
        <dbReference type="ARBA" id="ARBA00004167"/>
    </source>
</evidence>
<organism evidence="9 10">
    <name type="scientific">Coemansia spiralis</name>
    <dbReference type="NCBI Taxonomy" id="417178"/>
    <lineage>
        <taxon>Eukaryota</taxon>
        <taxon>Fungi</taxon>
        <taxon>Fungi incertae sedis</taxon>
        <taxon>Zoopagomycota</taxon>
        <taxon>Kickxellomycotina</taxon>
        <taxon>Kickxellomycetes</taxon>
        <taxon>Kickxellales</taxon>
        <taxon>Kickxellaceae</taxon>
        <taxon>Coemansia</taxon>
    </lineage>
</organism>
<keyword evidence="3" id="KW-0812">Transmembrane</keyword>
<dbReference type="PROSITE" id="PS51778">
    <property type="entry name" value="VAST"/>
    <property type="match status" value="1"/>
</dbReference>
<proteinExistence type="inferred from homology"/>
<feature type="compositionally biased region" description="Polar residues" evidence="7">
    <location>
        <begin position="974"/>
        <end position="992"/>
    </location>
</feature>
<dbReference type="CDD" id="cd13220">
    <property type="entry name" value="PH-GRAM_GRAMDC"/>
    <property type="match status" value="1"/>
</dbReference>
<name>A0A9W8G3I4_9FUNG</name>
<evidence type="ECO:0000256" key="6">
    <source>
        <dbReference type="SAM" id="Coils"/>
    </source>
</evidence>
<dbReference type="GO" id="GO:0005789">
    <property type="term" value="C:endoplasmic reticulum membrane"/>
    <property type="evidence" value="ECO:0007669"/>
    <property type="project" value="TreeGrafter"/>
</dbReference>
<feature type="region of interest" description="Disordered" evidence="7">
    <location>
        <begin position="567"/>
        <end position="590"/>
    </location>
</feature>
<feature type="compositionally biased region" description="Acidic residues" evidence="7">
    <location>
        <begin position="85"/>
        <end position="98"/>
    </location>
</feature>
<dbReference type="GO" id="GO:0032366">
    <property type="term" value="P:intracellular sterol transport"/>
    <property type="evidence" value="ECO:0007669"/>
    <property type="project" value="TreeGrafter"/>
</dbReference>
<evidence type="ECO:0000256" key="7">
    <source>
        <dbReference type="SAM" id="MobiDB-lite"/>
    </source>
</evidence>
<sequence length="1119" mass="120558">MSKDERPRGLRARLRQRKTRTSSEDEVRSRPMSLDLDRHKLPMLHSGGMQSMTAVPARNDAFYGNDARYGDTNQDEDGGLALGEFGEDGEEVAEDEEYGNTIRHNTLGSKRGGDPMPSGAIVRSHSQEFDQTPNGNQKNLPHTSHNAKPSRGRRESTQSVPTYDSVSDHHRHNGYNVPDEYGSKSDDGDSGANSGNYSYEYSYDEEGDADDNGIPGDVDDFDAEGELNAVYLKRNADFHMLFRNIPINELLIDDYGCALQRDILVQGRLYLTENYVCFYSNIFGWVTNLIIVFDEIVSIEKKMTALIIPNAIQISTLHAKHFFGSFIYRDSAYNQLYDLWAKSKNEKNAGLPEIGHAEDGSGAGDVSRHREDVLNAYQSLTEESGDESQDGDDRGNDALTGSVIEEDEDEDELSNDDIEADGRMEAQSGFEEESEGSISDTESERSTKSIDKRRRRLEGDVSKIDVAKVPLDIGHSAAAAAASVLSANNKATKPLEKGQVRALVADTHTGSDINTASGDGDATPSTAGGISPVSSQAGAETTGNSPTANGTADISRAPSQLSTMATKVPTGAGATGTPAAQGSATSLATRAANDAGQGSIANGAAISESTKKLLSKVPRTPDATDTASLSSLRRSKSSSKKQVSSTGTQQPLHKPTSCSCGAGGQAAHYALEALDASFPLSLPLLFRVVFSTAIPLDIEEKYIPEDKVNKEELAKSCTKRIIECGNSDVKTEGWVPDPADDGLKMCIYSYEKALGFSIGPKSTTVEDTFRITMMDFDKAVIVEQVVKTPNVPSGTSFFVKIRHCLTWAAGPANNPPGGWSQYKMTFEVEWIKSSWIKNAIEKGTVDSNKQAGEMLEKYIRGWIAANPAMEVKAQQSQIGPSKASSRSGGPAAPSSHRRGRRAATGGKKARNRDESPHGLRMEELLGEHTPTERGVQRRSGAKSRGNGTDAGGISDTRNAFASDKAIGILTTTADRAARRSSSTGAQPSSLATSKEEADLWRKRADESWAGWACYHSVYPAIRATRMLVRITKTAVSDPTSGPVLVAMLVVLLLFSNIWRFTSVTSGSSSLFDKGSSGGIAGSGAGHIDRIEALNSKLDVLAEQVAMMNKRLQQIIEQPK</sequence>
<feature type="region of interest" description="Disordered" evidence="7">
    <location>
        <begin position="62"/>
        <end position="219"/>
    </location>
</feature>
<dbReference type="GO" id="GO:0140268">
    <property type="term" value="C:endoplasmic reticulum-plasma membrane contact site"/>
    <property type="evidence" value="ECO:0007669"/>
    <property type="project" value="TreeGrafter"/>
</dbReference>
<dbReference type="SMART" id="SM00568">
    <property type="entry name" value="GRAM"/>
    <property type="match status" value="1"/>
</dbReference>
<gene>
    <name evidence="9" type="ORF">GGI25_002694</name>
</gene>